<dbReference type="AlphaFoldDB" id="A0AAV4DIK4"/>
<name>A0AAV4DIK4_9GAST</name>
<keyword evidence="3" id="KW-1185">Reference proteome</keyword>
<dbReference type="InterPro" id="IPR014729">
    <property type="entry name" value="Rossmann-like_a/b/a_fold"/>
</dbReference>
<dbReference type="Proteomes" id="UP000735302">
    <property type="component" value="Unassembled WGS sequence"/>
</dbReference>
<dbReference type="InterPro" id="IPR006016">
    <property type="entry name" value="UspA"/>
</dbReference>
<dbReference type="EMBL" id="BLXT01007928">
    <property type="protein sequence ID" value="GFO44019.1"/>
    <property type="molecule type" value="Genomic_DNA"/>
</dbReference>
<evidence type="ECO:0000313" key="3">
    <source>
        <dbReference type="Proteomes" id="UP000735302"/>
    </source>
</evidence>
<accession>A0AAV4DIK4</accession>
<dbReference type="SUPFAM" id="SSF52402">
    <property type="entry name" value="Adenine nucleotide alpha hydrolases-like"/>
    <property type="match status" value="1"/>
</dbReference>
<dbReference type="PRINTS" id="PR01438">
    <property type="entry name" value="UNVRSLSTRESS"/>
</dbReference>
<reference evidence="2 3" key="1">
    <citation type="journal article" date="2021" name="Elife">
        <title>Chloroplast acquisition without the gene transfer in kleptoplastic sea slugs, Plakobranchus ocellatus.</title>
        <authorList>
            <person name="Maeda T."/>
            <person name="Takahashi S."/>
            <person name="Yoshida T."/>
            <person name="Shimamura S."/>
            <person name="Takaki Y."/>
            <person name="Nagai Y."/>
            <person name="Toyoda A."/>
            <person name="Suzuki Y."/>
            <person name="Arimoto A."/>
            <person name="Ishii H."/>
            <person name="Satoh N."/>
            <person name="Nishiyama T."/>
            <person name="Hasebe M."/>
            <person name="Maruyama T."/>
            <person name="Minagawa J."/>
            <person name="Obokata J."/>
            <person name="Shigenobu S."/>
        </authorList>
    </citation>
    <scope>NUCLEOTIDE SEQUENCE [LARGE SCALE GENOMIC DNA]</scope>
</reference>
<dbReference type="InterPro" id="IPR051688">
    <property type="entry name" value="USP_A"/>
</dbReference>
<gene>
    <name evidence="2" type="ORF">PoB_007052400</name>
</gene>
<feature type="domain" description="UspA" evidence="1">
    <location>
        <begin position="50"/>
        <end position="118"/>
    </location>
</feature>
<organism evidence="2 3">
    <name type="scientific">Plakobranchus ocellatus</name>
    <dbReference type="NCBI Taxonomy" id="259542"/>
    <lineage>
        <taxon>Eukaryota</taxon>
        <taxon>Metazoa</taxon>
        <taxon>Spiralia</taxon>
        <taxon>Lophotrochozoa</taxon>
        <taxon>Mollusca</taxon>
        <taxon>Gastropoda</taxon>
        <taxon>Heterobranchia</taxon>
        <taxon>Euthyneura</taxon>
        <taxon>Panpulmonata</taxon>
        <taxon>Sacoglossa</taxon>
        <taxon>Placobranchoidea</taxon>
        <taxon>Plakobranchidae</taxon>
        <taxon>Plakobranchus</taxon>
    </lineage>
</organism>
<evidence type="ECO:0000313" key="2">
    <source>
        <dbReference type="EMBL" id="GFO44019.1"/>
    </source>
</evidence>
<dbReference type="CDD" id="cd23659">
    <property type="entry name" value="USP_At3g01520-like"/>
    <property type="match status" value="1"/>
</dbReference>
<protein>
    <submittedName>
        <fullName evidence="2">Universal stress protein yxie</fullName>
    </submittedName>
</protein>
<dbReference type="Pfam" id="PF00582">
    <property type="entry name" value="Usp"/>
    <property type="match status" value="1"/>
</dbReference>
<dbReference type="Gene3D" id="3.40.50.620">
    <property type="entry name" value="HUPs"/>
    <property type="match status" value="1"/>
</dbReference>
<dbReference type="InterPro" id="IPR006015">
    <property type="entry name" value="Universal_stress_UspA"/>
</dbReference>
<dbReference type="PANTHER" id="PTHR43010:SF1">
    <property type="entry name" value="USPA DOMAIN-CONTAINING PROTEIN"/>
    <property type="match status" value="1"/>
</dbReference>
<sequence>MDGSANANLAFDFDQNVPSYIRIVDPAVVNTQERAVDTLEILHRKLVHAKVNAEAVSLRGCVHRLAAANAGYALVQEAEREGVSMIVIGSRGHGTLRRTLLGSVSTFVLYHSTVPVLIHPPKKL</sequence>
<evidence type="ECO:0000259" key="1">
    <source>
        <dbReference type="Pfam" id="PF00582"/>
    </source>
</evidence>
<dbReference type="PANTHER" id="PTHR43010">
    <property type="entry name" value="UNIVERSAL STRESS PROTEIN SLR1230"/>
    <property type="match status" value="1"/>
</dbReference>
<proteinExistence type="predicted"/>
<comment type="caution">
    <text evidence="2">The sequence shown here is derived from an EMBL/GenBank/DDBJ whole genome shotgun (WGS) entry which is preliminary data.</text>
</comment>